<proteinExistence type="predicted"/>
<dbReference type="InterPro" id="IPR049809">
    <property type="entry name" value="YehF/YfeS-like_WGR"/>
</dbReference>
<dbReference type="SUPFAM" id="SSF142921">
    <property type="entry name" value="WGR domain-like"/>
    <property type="match status" value="1"/>
</dbReference>
<dbReference type="InterPro" id="IPR036930">
    <property type="entry name" value="WGR_dom_sf"/>
</dbReference>
<accession>A0A3B0ZLN9</accession>
<dbReference type="EMBL" id="UOFP01000170">
    <property type="protein sequence ID" value="VAW87129.1"/>
    <property type="molecule type" value="Genomic_DNA"/>
</dbReference>
<name>A0A3B0ZLN9_9ZZZZ</name>
<gene>
    <name evidence="1" type="ORF">MNBD_GAMMA18-815</name>
</gene>
<sequence length="86" mass="10224">MRIYMQRQPEVQKAARYFQLILHEDLIEGWSLLVENGMQGSAGRVRREHFDVWDEALDRLMKIRDLQINRGYRVMYVQGEAPSKGE</sequence>
<protein>
    <recommendedName>
        <fullName evidence="2">WGR domain-containing protein</fullName>
    </recommendedName>
</protein>
<organism evidence="1">
    <name type="scientific">hydrothermal vent metagenome</name>
    <dbReference type="NCBI Taxonomy" id="652676"/>
    <lineage>
        <taxon>unclassified sequences</taxon>
        <taxon>metagenomes</taxon>
        <taxon>ecological metagenomes</taxon>
    </lineage>
</organism>
<evidence type="ECO:0000313" key="1">
    <source>
        <dbReference type="EMBL" id="VAW87129.1"/>
    </source>
</evidence>
<evidence type="ECO:0008006" key="2">
    <source>
        <dbReference type="Google" id="ProtNLM"/>
    </source>
</evidence>
<reference evidence="1" key="1">
    <citation type="submission" date="2018-06" db="EMBL/GenBank/DDBJ databases">
        <authorList>
            <person name="Zhirakovskaya E."/>
        </authorList>
    </citation>
    <scope>NUCLEOTIDE SEQUENCE</scope>
</reference>
<dbReference type="CDD" id="cd07996">
    <property type="entry name" value="WGR_MMR_like"/>
    <property type="match status" value="1"/>
</dbReference>
<dbReference type="AlphaFoldDB" id="A0A3B0ZLN9"/>